<dbReference type="Pfam" id="PF00214">
    <property type="entry name" value="Calc_CGRP_IAPP"/>
    <property type="match status" value="1"/>
</dbReference>
<evidence type="ECO:0000256" key="10">
    <source>
        <dbReference type="ARBA" id="ARBA00050014"/>
    </source>
</evidence>
<comment type="subcellular location">
    <subcellularLocation>
        <location evidence="1">Secreted</location>
    </subcellularLocation>
</comment>
<dbReference type="SMART" id="SM00113">
    <property type="entry name" value="CALCITONIN"/>
    <property type="match status" value="1"/>
</dbReference>
<dbReference type="InterPro" id="IPR001693">
    <property type="entry name" value="Calcitonin_peptide-like"/>
</dbReference>
<keyword evidence="5" id="KW-0372">Hormone</keyword>
<reference evidence="13" key="1">
    <citation type="submission" date="2019-08" db="EMBL/GenBank/DDBJ databases">
        <title>Phocoena sinus (Vaquita) genome, mPhoSin1, primary haplotype.</title>
        <authorList>
            <person name="Morin P."/>
            <person name="Mountcastle J."/>
            <person name="Fungtammasan C."/>
            <person name="Rhie A."/>
            <person name="Rojas-Bracho L."/>
            <person name="Smith C.R."/>
            <person name="Taylor B.L."/>
            <person name="Gulland F.M.D."/>
            <person name="Musser W."/>
            <person name="Houck M."/>
            <person name="Haase B."/>
            <person name="Paez S."/>
            <person name="Howe K."/>
            <person name="Torrance J."/>
            <person name="Formenti G."/>
            <person name="Phillippy A."/>
            <person name="Ryder O."/>
            <person name="Jarvis E.D."/>
            <person name="Fedrigo O."/>
        </authorList>
    </citation>
    <scope>NUCLEOTIDE SEQUENCE [LARGE SCALE GENOMIC DNA]</scope>
</reference>
<feature type="domain" description="Calcitonin peptide-like" evidence="12">
    <location>
        <begin position="33"/>
        <end position="75"/>
    </location>
</feature>
<evidence type="ECO:0000256" key="2">
    <source>
        <dbReference type="ARBA" id="ARBA00009222"/>
    </source>
</evidence>
<feature type="disulfide bond" evidence="11">
    <location>
        <begin position="36"/>
        <end position="41"/>
    </location>
</feature>
<dbReference type="GO" id="GO:0005179">
    <property type="term" value="F:hormone activity"/>
    <property type="evidence" value="ECO:0007669"/>
    <property type="project" value="UniProtKB-KW"/>
</dbReference>
<sequence>VCYMISKLHLQVSKSSVSNLSYLFDVTSHQMEKRKCYTATCATQRLENFLVWSSNNLGVIFSPTKVGSNTYSKRNTVDILKREPLNYLLPLEPLKMNYFGCTFLFLKHF</sequence>
<accession>A0A8C9E1S7</accession>
<reference evidence="13" key="3">
    <citation type="submission" date="2025-09" db="UniProtKB">
        <authorList>
            <consortium name="Ensembl"/>
        </authorList>
    </citation>
    <scope>IDENTIFICATION</scope>
</reference>
<dbReference type="InterPro" id="IPR021117">
    <property type="entry name" value="Calcitonin-like"/>
</dbReference>
<dbReference type="PRINTS" id="PR00818">
    <property type="entry name" value="ISLETAMYLOID"/>
</dbReference>
<dbReference type="GO" id="GO:0005615">
    <property type="term" value="C:extracellular space"/>
    <property type="evidence" value="ECO:0007669"/>
    <property type="project" value="TreeGrafter"/>
</dbReference>
<name>A0A8C9E1S7_PHOSS</name>
<keyword evidence="6" id="KW-0034">Amyloid</keyword>
<evidence type="ECO:0000256" key="4">
    <source>
        <dbReference type="ARBA" id="ARBA00022525"/>
    </source>
</evidence>
<evidence type="ECO:0000313" key="14">
    <source>
        <dbReference type="Proteomes" id="UP000694554"/>
    </source>
</evidence>
<dbReference type="Proteomes" id="UP000694554">
    <property type="component" value="Chromosome 10"/>
</dbReference>
<evidence type="ECO:0000256" key="8">
    <source>
        <dbReference type="ARBA" id="ARBA00030712"/>
    </source>
</evidence>
<comment type="similarity">
    <text evidence="2">Belongs to the calcitonin family.</text>
</comment>
<evidence type="ECO:0000256" key="6">
    <source>
        <dbReference type="ARBA" id="ARBA00023087"/>
    </source>
</evidence>
<dbReference type="InterPro" id="IPR000443">
    <property type="entry name" value="IAPP"/>
</dbReference>
<dbReference type="AlphaFoldDB" id="A0A8C9E1S7"/>
<evidence type="ECO:0000256" key="3">
    <source>
        <dbReference type="ARBA" id="ARBA00021733"/>
    </source>
</evidence>
<comment type="subunit">
    <text evidence="10">Can form homodimers. Interacts with IDE and INS. Interaction with INS inhibits homodimerization and fibril formation.</text>
</comment>
<keyword evidence="7 11" id="KW-1015">Disulfide bond</keyword>
<reference evidence="13" key="2">
    <citation type="submission" date="2025-08" db="UniProtKB">
        <authorList>
            <consortium name="Ensembl"/>
        </authorList>
    </citation>
    <scope>IDENTIFICATION</scope>
</reference>
<protein>
    <recommendedName>
        <fullName evidence="3">Islet amyloid polypeptide</fullName>
    </recommendedName>
    <alternativeName>
        <fullName evidence="8">Amylin</fullName>
    </alternativeName>
</protein>
<dbReference type="Ensembl" id="ENSPSNT00000014812.1">
    <property type="protein sequence ID" value="ENSPSNP00000013082.1"/>
    <property type="gene ID" value="ENSPSNG00000009678.1"/>
</dbReference>
<organism evidence="13 14">
    <name type="scientific">Phocoena sinus</name>
    <name type="common">Vaquita</name>
    <dbReference type="NCBI Taxonomy" id="42100"/>
    <lineage>
        <taxon>Eukaryota</taxon>
        <taxon>Metazoa</taxon>
        <taxon>Chordata</taxon>
        <taxon>Craniata</taxon>
        <taxon>Vertebrata</taxon>
        <taxon>Euteleostomi</taxon>
        <taxon>Mammalia</taxon>
        <taxon>Eutheria</taxon>
        <taxon>Laurasiatheria</taxon>
        <taxon>Artiodactyla</taxon>
        <taxon>Whippomorpha</taxon>
        <taxon>Cetacea</taxon>
        <taxon>Odontoceti</taxon>
        <taxon>Phocoenidae</taxon>
        <taxon>Phocoena</taxon>
    </lineage>
</organism>
<keyword evidence="14" id="KW-1185">Reference proteome</keyword>
<proteinExistence type="inferred from homology"/>
<evidence type="ECO:0000256" key="1">
    <source>
        <dbReference type="ARBA" id="ARBA00004613"/>
    </source>
</evidence>
<dbReference type="GeneTree" id="ENSGT00510000048671"/>
<evidence type="ECO:0000256" key="11">
    <source>
        <dbReference type="PIRSR" id="PIRSR621116-50"/>
    </source>
</evidence>
<dbReference type="Gene3D" id="6.10.250.2190">
    <property type="match status" value="1"/>
</dbReference>
<evidence type="ECO:0000256" key="9">
    <source>
        <dbReference type="ARBA" id="ARBA00049594"/>
    </source>
</evidence>
<evidence type="ECO:0000256" key="5">
    <source>
        <dbReference type="ARBA" id="ARBA00022702"/>
    </source>
</evidence>
<comment type="function">
    <text evidence="9">Amylin/IAPP is a glucoregulatory peptide hormone that plays an important role in the regulation of energy homeostasis. Selectively inhibits insulin-stimulated glucose utilization and glycogen deposition in muscle, while not affecting adipocyte glucose metabolism. IAPP function is mediated by the CALCR-RAMPs (AMYRs) receptor complexes. Amylin can also bind CALCR receptor in the absence of RAMPs, although it is more selective for AMYRs.</text>
</comment>
<evidence type="ECO:0000313" key="13">
    <source>
        <dbReference type="Ensembl" id="ENSPSNP00000013082.1"/>
    </source>
</evidence>
<dbReference type="InterPro" id="IPR021116">
    <property type="entry name" value="Calcitonin/adrenomedullin"/>
</dbReference>
<dbReference type="PANTHER" id="PTHR10505">
    <property type="entry name" value="CALCITONIN-RELATED"/>
    <property type="match status" value="1"/>
</dbReference>
<dbReference type="PANTHER" id="PTHR10505:SF4">
    <property type="entry name" value="ISLET AMYLOID POLYPEPTIDE"/>
    <property type="match status" value="1"/>
</dbReference>
<evidence type="ECO:0000259" key="12">
    <source>
        <dbReference type="SMART" id="SM00113"/>
    </source>
</evidence>
<evidence type="ECO:0000256" key="7">
    <source>
        <dbReference type="ARBA" id="ARBA00023157"/>
    </source>
</evidence>
<keyword evidence="4" id="KW-0964">Secreted</keyword>